<dbReference type="PANTHER" id="PTHR43649:SF12">
    <property type="entry name" value="DIACETYLCHITOBIOSE BINDING PROTEIN DASA"/>
    <property type="match status" value="1"/>
</dbReference>
<proteinExistence type="predicted"/>
<evidence type="ECO:0000313" key="2">
    <source>
        <dbReference type="Proteomes" id="UP000001203"/>
    </source>
</evidence>
<dbReference type="HOGENOM" id="CLU_031285_9_2_3"/>
<name>B1WWM3_CROS5</name>
<dbReference type="Proteomes" id="UP000001203">
    <property type="component" value="Chromosome circular"/>
</dbReference>
<dbReference type="EMBL" id="CP000806">
    <property type="protein sequence ID" value="ACB50747.1"/>
    <property type="molecule type" value="Genomic_DNA"/>
</dbReference>
<dbReference type="STRING" id="43989.cce_1397"/>
<sequence length="470" mass="53373">MKHNRQTYTFDRRQIIRLIFLSGVMMGLPLACHRSKTNISSKNHKFDWQQFAGEEIFLLLDDHPWTEGLKPYVSDFEALTHIKTNIKIVPEPEYFKVMESTIQAETEEVDAFFLPMDSTAYRLWRKGLLHSLTPLINNPQLTLSDYNFYDFPENFRLVGMYPPESPNSELFGIPATFEAYILFYNKILINQYLNGLVPKTMTELVDVALQLKEMGEGKFFGAVMRGIPSDTIIDTVTGILLNHWGSQPSPLPHNIWFDGDWQKPRLSDQRIREGLRNYAKLMQAGPPNIKEMDWPEATRLFREGKAAFYIDASLFGPDFDNPEVSDIAGNVGYTVLPPSGKTSMTGHWLWGLGIAQKSKNPQAAWLFIQWATSQAIERKISVVTGGAPRFSSWVTPSVYTEAMNIDYALAVQTAMRTSRPTVVLHSNWNQVAKAIATTIQEIYDGAKQEVAVAKLQTQIQQMMGGFPEDD</sequence>
<dbReference type="InterPro" id="IPR050490">
    <property type="entry name" value="Bact_solute-bd_prot1"/>
</dbReference>
<dbReference type="Pfam" id="PF01547">
    <property type="entry name" value="SBP_bac_1"/>
    <property type="match status" value="1"/>
</dbReference>
<protein>
    <submittedName>
        <fullName evidence="1">ABC transporter for sugars</fullName>
    </submittedName>
</protein>
<dbReference type="AlphaFoldDB" id="B1WWM3"/>
<dbReference type="Gene3D" id="3.40.190.10">
    <property type="entry name" value="Periplasmic binding protein-like II"/>
    <property type="match status" value="2"/>
</dbReference>
<reference evidence="1 2" key="1">
    <citation type="journal article" date="2008" name="Proc. Natl. Acad. Sci. U.S.A.">
        <title>The genome of Cyanothece 51142, a unicellular diazotrophic cyanobacterium important in the marine nitrogen cycle.</title>
        <authorList>
            <person name="Welsh E.A."/>
            <person name="Liberton M."/>
            <person name="Stoeckel J."/>
            <person name="Loh T."/>
            <person name="Elvitigala T."/>
            <person name="Wang C."/>
            <person name="Wollam A."/>
            <person name="Fulton R.S."/>
            <person name="Clifton S.W."/>
            <person name="Jacobs J.M."/>
            <person name="Aurora R."/>
            <person name="Ghosh B.K."/>
            <person name="Sherman L.A."/>
            <person name="Smith R.D."/>
            <person name="Wilson R.K."/>
            <person name="Pakrasi H.B."/>
        </authorList>
    </citation>
    <scope>NUCLEOTIDE SEQUENCE [LARGE SCALE GENOMIC DNA]</scope>
    <source>
        <strain evidence="2">ATCC 51142 / BH68</strain>
    </source>
</reference>
<dbReference type="eggNOG" id="COG1653">
    <property type="taxonomic scope" value="Bacteria"/>
</dbReference>
<dbReference type="KEGG" id="cyt:cce_1397"/>
<evidence type="ECO:0000313" key="1">
    <source>
        <dbReference type="EMBL" id="ACB50747.1"/>
    </source>
</evidence>
<dbReference type="PANTHER" id="PTHR43649">
    <property type="entry name" value="ARABINOSE-BINDING PROTEIN-RELATED"/>
    <property type="match status" value="1"/>
</dbReference>
<accession>B1WWM3</accession>
<keyword evidence="2" id="KW-1185">Reference proteome</keyword>
<dbReference type="InterPro" id="IPR006059">
    <property type="entry name" value="SBP"/>
</dbReference>
<gene>
    <name evidence="1" type="ordered locus">cce_1397</name>
</gene>
<dbReference type="SUPFAM" id="SSF53850">
    <property type="entry name" value="Periplasmic binding protein-like II"/>
    <property type="match status" value="1"/>
</dbReference>
<organism evidence="1 2">
    <name type="scientific">Crocosphaera subtropica (strain ATCC 51142 / BH68)</name>
    <name type="common">Cyanothece sp. (strain ATCC 51142)</name>
    <dbReference type="NCBI Taxonomy" id="43989"/>
    <lineage>
        <taxon>Bacteria</taxon>
        <taxon>Bacillati</taxon>
        <taxon>Cyanobacteriota</taxon>
        <taxon>Cyanophyceae</taxon>
        <taxon>Oscillatoriophycideae</taxon>
        <taxon>Chroococcales</taxon>
        <taxon>Aphanothecaceae</taxon>
        <taxon>Crocosphaera</taxon>
        <taxon>Crocosphaera subtropica</taxon>
    </lineage>
</organism>